<dbReference type="Pfam" id="PF10551">
    <property type="entry name" value="MULE"/>
    <property type="match status" value="1"/>
</dbReference>
<feature type="compositionally biased region" description="Basic and acidic residues" evidence="1">
    <location>
        <begin position="1093"/>
        <end position="1104"/>
    </location>
</feature>
<dbReference type="WBParaSite" id="PSAMB.scaffold829size42034.g9122.t1">
    <property type="protein sequence ID" value="PSAMB.scaffold829size42034.g9122.t1"/>
    <property type="gene ID" value="PSAMB.scaffold829size42034.g9122"/>
</dbReference>
<dbReference type="InterPro" id="IPR018289">
    <property type="entry name" value="MULE_transposase_dom"/>
</dbReference>
<feature type="compositionally biased region" description="Polar residues" evidence="1">
    <location>
        <begin position="1108"/>
        <end position="1118"/>
    </location>
</feature>
<protein>
    <submittedName>
        <fullName evidence="4">MULE transposase domain-containing protein</fullName>
    </submittedName>
</protein>
<evidence type="ECO:0000256" key="1">
    <source>
        <dbReference type="SAM" id="MobiDB-lite"/>
    </source>
</evidence>
<keyword evidence="3" id="KW-1185">Reference proteome</keyword>
<dbReference type="Proteomes" id="UP000887566">
    <property type="component" value="Unplaced"/>
</dbReference>
<feature type="region of interest" description="Disordered" evidence="1">
    <location>
        <begin position="1289"/>
        <end position="1328"/>
    </location>
</feature>
<evidence type="ECO:0000259" key="2">
    <source>
        <dbReference type="Pfam" id="PF10551"/>
    </source>
</evidence>
<feature type="compositionally biased region" description="Basic residues" evidence="1">
    <location>
        <begin position="1240"/>
        <end position="1252"/>
    </location>
</feature>
<evidence type="ECO:0000313" key="4">
    <source>
        <dbReference type="WBParaSite" id="PSAMB.scaffold829size42034.g9122.t1"/>
    </source>
</evidence>
<feature type="compositionally biased region" description="Low complexity" evidence="1">
    <location>
        <begin position="1306"/>
        <end position="1319"/>
    </location>
</feature>
<organism evidence="3 4">
    <name type="scientific">Plectus sambesii</name>
    <dbReference type="NCBI Taxonomy" id="2011161"/>
    <lineage>
        <taxon>Eukaryota</taxon>
        <taxon>Metazoa</taxon>
        <taxon>Ecdysozoa</taxon>
        <taxon>Nematoda</taxon>
        <taxon>Chromadorea</taxon>
        <taxon>Plectida</taxon>
        <taxon>Plectina</taxon>
        <taxon>Plectoidea</taxon>
        <taxon>Plectidae</taxon>
        <taxon>Plectus</taxon>
    </lineage>
</organism>
<sequence length="1362" mass="151394">MFKVEWTTSKTRKTEDGHPVALYHFDDLIHSFAFRKKSANESVAYYACNGCENSRNRLREDVKKAKKAGQTLATRPHVTKIIHIGTDDGIMNGDPRIGHDVDCRPKSPPEVHVQTHQRIAAQHVFKGEMTTTDARIKAHKAMTTSCAENNIEEDEARVLWNHESIQSVLRRTRAARLPTIDDPLHIPDEYKTTLMNKRFQLEVDSDNMVVFVDDRGLGLMRRSPMWKLDGTFKTAPIGFHQVYTIHCRHPDINESVVVAHAFMKRRFKTNYGELFEAVREAMGPEPITEFTPNQVRRRALFDFESGAHGAFEIVFPEFDIKGCRFHFSQQIIRNFDINLKVLKREDEETSHWLKQILGLPLLPPDLIPVVWEYLRKPPVAEAKYEAHLVKFVKYVEENWVTNTGVRPVKMWNHFDNDLCRTTNSAEGWHSGILHSFRGRHPSMSTYLEWLRDVHDENVTRLVRLDRGINTRTRKTKYVDLDAEIVKAKQKLIEKMILEGRRAEPDNVNVILRYLTNVSFLFGHPTFYDPELIDANLAELEAASPDDADDPDAPCTSAMAVARTARSVAALRASSASSHSQPMLSPAVVSSLTPAAAVATASAAFLTARSLTAGSSTAASLTPGPSTTPSLIARSLTARSLTAGSSTAASLTAGPSTTSSLIARLLTARSLTAAQLTARPLTAGSSTAASLTAGPSTTPSLIARLLTARSLTAGSSTARSLTAGSSTAASSTIPSLMASSSTAGPSTIPSLIAGSSTAASLTAQLLTAGSSTTPSLTAASSTVPWLIASSLMASSSTAGPSTIPSLITGSSTDALTTADPSTADSSTAVHEWDEVDEAAYQANERFWDGLRPDTPPVQQEETPRLTAQALREQLTPLYSIAVSDECRQHLLAIRRGDVHSFRAEDFDLSVRTVQLHCGPLLADSQLTEDLHKVLLNWLVEEVDATNDGMMRHHQYKYATGVWVPEAVAFALQQLNPSMDADEIYDMVDDTPAQYLEEDVFEMRRQMLRPRNMSSDIPHLDAFARQMSAATVRPAPAPIAQGTAAPGPVAKKSSTTTRESCRPYDDSVINQEMDDDDDQPRDFRRSGSKRNSARRIGENRVRESVKRTKMSQAPRTSKSARQIVSCMVSSVFHRLREGKKMEKEKAKQEEMKSAIEYLSQFDQKSLDIVKANMPRRKFNPVNVNDDPLKAAKIMKKILSSEDAYDKAADCYISSQPGGMFGMATREKATEIIAVQAMERNSRRSSQRSSRRNSFRRQDSRRSLEKKKKKKIKWYTVEDDRDIAGQLAKMEADRNETDNRLASRRQTASYDYSSEYTSSYSRSSDRDQRSSIATVERQFARIEMSRPQAAICYDNRRTNQRAIEY</sequence>
<name>A0A914XH51_9BILA</name>
<accession>A0A914XH51</accession>
<proteinExistence type="predicted"/>
<evidence type="ECO:0000313" key="3">
    <source>
        <dbReference type="Proteomes" id="UP000887566"/>
    </source>
</evidence>
<feature type="region of interest" description="Disordered" evidence="1">
    <location>
        <begin position="1035"/>
        <end position="1118"/>
    </location>
</feature>
<reference evidence="4" key="1">
    <citation type="submission" date="2022-11" db="UniProtKB">
        <authorList>
            <consortium name="WormBaseParasite"/>
        </authorList>
    </citation>
    <scope>IDENTIFICATION</scope>
</reference>
<feature type="compositionally biased region" description="Basic and acidic residues" evidence="1">
    <location>
        <begin position="1289"/>
        <end position="1298"/>
    </location>
</feature>
<feature type="domain" description="MULE transposase" evidence="2">
    <location>
        <begin position="226"/>
        <end position="329"/>
    </location>
</feature>
<feature type="region of interest" description="Disordered" evidence="1">
    <location>
        <begin position="1234"/>
        <end position="1267"/>
    </location>
</feature>